<accession>B0E4X8</accession>
<keyword evidence="8" id="KW-1185">Reference proteome</keyword>
<evidence type="ECO:0000256" key="5">
    <source>
        <dbReference type="SAM" id="MobiDB-lite"/>
    </source>
</evidence>
<evidence type="ECO:0000256" key="3">
    <source>
        <dbReference type="ARBA" id="ARBA00022989"/>
    </source>
</evidence>
<dbReference type="OrthoDB" id="3013353at2759"/>
<feature type="region of interest" description="Disordered" evidence="5">
    <location>
        <begin position="114"/>
        <end position="145"/>
    </location>
</feature>
<dbReference type="InParanoid" id="B0E4X8"/>
<evidence type="ECO:0000313" key="7">
    <source>
        <dbReference type="EMBL" id="EDQ98104.1"/>
    </source>
</evidence>
<dbReference type="PANTHER" id="PTHR15549">
    <property type="entry name" value="PAIRED IMMUNOGLOBULIN-LIKE TYPE 2 RECEPTOR"/>
    <property type="match status" value="1"/>
</dbReference>
<keyword evidence="4 6" id="KW-0472">Membrane</keyword>
<feature type="compositionally biased region" description="Low complexity" evidence="5">
    <location>
        <begin position="284"/>
        <end position="294"/>
    </location>
</feature>
<dbReference type="GO" id="GO:0071944">
    <property type="term" value="C:cell periphery"/>
    <property type="evidence" value="ECO:0007669"/>
    <property type="project" value="UniProtKB-ARBA"/>
</dbReference>
<dbReference type="Gene3D" id="2.60.120.260">
    <property type="entry name" value="Galactose-binding domain-like"/>
    <property type="match status" value="1"/>
</dbReference>
<keyword evidence="3 6" id="KW-1133">Transmembrane helix</keyword>
<organism evidence="8">
    <name type="scientific">Laccaria bicolor (strain S238N-H82 / ATCC MYA-4686)</name>
    <name type="common">Bicoloured deceiver</name>
    <name type="synonym">Laccaria laccata var. bicolor</name>
    <dbReference type="NCBI Taxonomy" id="486041"/>
    <lineage>
        <taxon>Eukaryota</taxon>
        <taxon>Fungi</taxon>
        <taxon>Dikarya</taxon>
        <taxon>Basidiomycota</taxon>
        <taxon>Agaricomycotina</taxon>
        <taxon>Agaricomycetes</taxon>
        <taxon>Agaricomycetidae</taxon>
        <taxon>Agaricales</taxon>
        <taxon>Agaricineae</taxon>
        <taxon>Hydnangiaceae</taxon>
        <taxon>Laccaria</taxon>
    </lineage>
</organism>
<dbReference type="GeneID" id="6086901"/>
<dbReference type="RefSeq" id="XP_001891244.1">
    <property type="nucleotide sequence ID" value="XM_001891209.1"/>
</dbReference>
<feature type="compositionally biased region" description="Low complexity" evidence="5">
    <location>
        <begin position="234"/>
        <end position="247"/>
    </location>
</feature>
<keyword evidence="2 6" id="KW-0812">Transmembrane</keyword>
<proteinExistence type="predicted"/>
<feature type="compositionally biased region" description="Polar residues" evidence="5">
    <location>
        <begin position="274"/>
        <end position="283"/>
    </location>
</feature>
<dbReference type="EMBL" id="DS547541">
    <property type="protein sequence ID" value="EDQ98104.1"/>
    <property type="molecule type" value="Genomic_DNA"/>
</dbReference>
<gene>
    <name evidence="7" type="ORF">LACBIDRAFT_296074</name>
</gene>
<protein>
    <submittedName>
        <fullName evidence="7">Predicted protein</fullName>
    </submittedName>
</protein>
<name>B0E4X8_LACBS</name>
<dbReference type="AlphaFoldDB" id="B0E4X8"/>
<dbReference type="InterPro" id="IPR051694">
    <property type="entry name" value="Immunoregulatory_rcpt-like"/>
</dbReference>
<dbReference type="Proteomes" id="UP000001194">
    <property type="component" value="Unassembled WGS sequence"/>
</dbReference>
<evidence type="ECO:0000256" key="4">
    <source>
        <dbReference type="ARBA" id="ARBA00023136"/>
    </source>
</evidence>
<evidence type="ECO:0000256" key="1">
    <source>
        <dbReference type="ARBA" id="ARBA00004167"/>
    </source>
</evidence>
<evidence type="ECO:0000313" key="8">
    <source>
        <dbReference type="Proteomes" id="UP000001194"/>
    </source>
</evidence>
<dbReference type="HOGENOM" id="CLU_036313_2_0_1"/>
<reference evidence="7 8" key="1">
    <citation type="journal article" date="2008" name="Nature">
        <title>The genome of Laccaria bicolor provides insights into mycorrhizal symbiosis.</title>
        <authorList>
            <person name="Martin F."/>
            <person name="Aerts A."/>
            <person name="Ahren D."/>
            <person name="Brun A."/>
            <person name="Danchin E.G.J."/>
            <person name="Duchaussoy F."/>
            <person name="Gibon J."/>
            <person name="Kohler A."/>
            <person name="Lindquist E."/>
            <person name="Pereda V."/>
            <person name="Salamov A."/>
            <person name="Shapiro H.J."/>
            <person name="Wuyts J."/>
            <person name="Blaudez D."/>
            <person name="Buee M."/>
            <person name="Brokstein P."/>
            <person name="Canbaeck B."/>
            <person name="Cohen D."/>
            <person name="Courty P.E."/>
            <person name="Coutinho P.M."/>
            <person name="Delaruelle C."/>
            <person name="Detter J.C."/>
            <person name="Deveau A."/>
            <person name="DiFazio S."/>
            <person name="Duplessis S."/>
            <person name="Fraissinet-Tachet L."/>
            <person name="Lucic E."/>
            <person name="Frey-Klett P."/>
            <person name="Fourrey C."/>
            <person name="Feussner I."/>
            <person name="Gay G."/>
            <person name="Grimwood J."/>
            <person name="Hoegger P.J."/>
            <person name="Jain P."/>
            <person name="Kilaru S."/>
            <person name="Labbe J."/>
            <person name="Lin Y.C."/>
            <person name="Legue V."/>
            <person name="Le Tacon F."/>
            <person name="Marmeisse R."/>
            <person name="Melayah D."/>
            <person name="Montanini B."/>
            <person name="Muratet M."/>
            <person name="Nehls U."/>
            <person name="Niculita-Hirzel H."/>
            <person name="Oudot-Le Secq M.P."/>
            <person name="Peter M."/>
            <person name="Quesneville H."/>
            <person name="Rajashekar B."/>
            <person name="Reich M."/>
            <person name="Rouhier N."/>
            <person name="Schmutz J."/>
            <person name="Yin T."/>
            <person name="Chalot M."/>
            <person name="Henrissat B."/>
            <person name="Kuees U."/>
            <person name="Lucas S."/>
            <person name="Van de Peer Y."/>
            <person name="Podila G.K."/>
            <person name="Polle A."/>
            <person name="Pukkila P.J."/>
            <person name="Richardson P.M."/>
            <person name="Rouze P."/>
            <person name="Sanders I.R."/>
            <person name="Stajich J.E."/>
            <person name="Tunlid A."/>
            <person name="Tuskan G."/>
            <person name="Grigoriev I.V."/>
        </authorList>
    </citation>
    <scope>NUCLEOTIDE SEQUENCE [LARGE SCALE GENOMIC DNA]</scope>
    <source>
        <strain evidence="8">S238N-H82 / ATCC MYA-4686</strain>
    </source>
</reference>
<feature type="region of interest" description="Disordered" evidence="5">
    <location>
        <begin position="196"/>
        <end position="250"/>
    </location>
</feature>
<dbReference type="GO" id="GO:0016020">
    <property type="term" value="C:membrane"/>
    <property type="evidence" value="ECO:0007669"/>
    <property type="project" value="UniProtKB-SubCell"/>
</dbReference>
<sequence>MTTVAGSNVTLDFIVTIAGTQLSWYGFIPTELPHNPSLATYTIDGQTTPTTFTLKGLSSANSATIYNQQFFQTPKLSSSGPHELVVTFRGDSSSTPLTVTNILIQNGNLSISAPYTPSSSSSSSPSKSTGSSSSSSTGITTSSPTSHVSAGAIAGGIVGGIALLLLCLLFVICFRKRRRAPALPSTFEEKAVIEPFHVPSSPPQDTEYTPPLHNAGYSRKPTHAPQPSFQSYDPPSSAATSSGGAPSNVGRLAQHQTQPLAYPSRKQMEAASSIGPTTATTQVSSSSGDAPMSSDVPSGRSRVVMHQDSGIRLPREAEEVVEVPPLYTPG</sequence>
<feature type="transmembrane region" description="Helical" evidence="6">
    <location>
        <begin position="152"/>
        <end position="174"/>
    </location>
</feature>
<feature type="region of interest" description="Disordered" evidence="5">
    <location>
        <begin position="263"/>
        <end position="301"/>
    </location>
</feature>
<dbReference type="KEGG" id="lbc:LACBIDRAFT_296074"/>
<comment type="subcellular location">
    <subcellularLocation>
        <location evidence="1">Membrane</location>
        <topology evidence="1">Single-pass membrane protein</topology>
    </subcellularLocation>
</comment>
<evidence type="ECO:0000256" key="6">
    <source>
        <dbReference type="SAM" id="Phobius"/>
    </source>
</evidence>
<evidence type="ECO:0000256" key="2">
    <source>
        <dbReference type="ARBA" id="ARBA00022692"/>
    </source>
</evidence>